<evidence type="ECO:0000256" key="1">
    <source>
        <dbReference type="SAM" id="MobiDB-lite"/>
    </source>
</evidence>
<dbReference type="RefSeq" id="WP_200339454.1">
    <property type="nucleotide sequence ID" value="NZ_NRRL01000006.1"/>
</dbReference>
<proteinExistence type="predicted"/>
<keyword evidence="3" id="KW-1185">Reference proteome</keyword>
<evidence type="ECO:0000313" key="3">
    <source>
        <dbReference type="Proteomes" id="UP001296873"/>
    </source>
</evidence>
<name>A0ABS1DBV7_9PROT</name>
<sequence length="118" mass="12746">MNLTHEHCATPEHPRLGDDVHGVVEAYQQTLRVDVLAYPDGSRVVQQGSFRIATHGCLQPAIEHAQAVANESLKELIQTGDVLVGPDSLYLPGDAVGARPPAGPPRVRTRGPRLADWI</sequence>
<evidence type="ECO:0000313" key="2">
    <source>
        <dbReference type="EMBL" id="MBK1667384.1"/>
    </source>
</evidence>
<protein>
    <submittedName>
        <fullName evidence="2">Uncharacterized protein</fullName>
    </submittedName>
</protein>
<organism evidence="2 3">
    <name type="scientific">Rhodovibrio sodomensis</name>
    <dbReference type="NCBI Taxonomy" id="1088"/>
    <lineage>
        <taxon>Bacteria</taxon>
        <taxon>Pseudomonadati</taxon>
        <taxon>Pseudomonadota</taxon>
        <taxon>Alphaproteobacteria</taxon>
        <taxon>Rhodospirillales</taxon>
        <taxon>Rhodovibrionaceae</taxon>
        <taxon>Rhodovibrio</taxon>
    </lineage>
</organism>
<reference evidence="2 3" key="1">
    <citation type="journal article" date="2020" name="Microorganisms">
        <title>Osmotic Adaptation and Compatible Solute Biosynthesis of Phototrophic Bacteria as Revealed from Genome Analyses.</title>
        <authorList>
            <person name="Imhoff J.F."/>
            <person name="Rahn T."/>
            <person name="Kunzel S."/>
            <person name="Keller A."/>
            <person name="Neulinger S.C."/>
        </authorList>
    </citation>
    <scope>NUCLEOTIDE SEQUENCE [LARGE SCALE GENOMIC DNA]</scope>
    <source>
        <strain evidence="2 3">DSM 9895</strain>
    </source>
</reference>
<comment type="caution">
    <text evidence="2">The sequence shown here is derived from an EMBL/GenBank/DDBJ whole genome shotgun (WGS) entry which is preliminary data.</text>
</comment>
<dbReference type="EMBL" id="NRRL01000006">
    <property type="protein sequence ID" value="MBK1667384.1"/>
    <property type="molecule type" value="Genomic_DNA"/>
</dbReference>
<dbReference type="Proteomes" id="UP001296873">
    <property type="component" value="Unassembled WGS sequence"/>
</dbReference>
<gene>
    <name evidence="2" type="ORF">CKO28_04990</name>
</gene>
<feature type="region of interest" description="Disordered" evidence="1">
    <location>
        <begin position="95"/>
        <end position="118"/>
    </location>
</feature>
<accession>A0ABS1DBV7</accession>